<dbReference type="Proteomes" id="UP000198417">
    <property type="component" value="Unassembled WGS sequence"/>
</dbReference>
<evidence type="ECO:0000256" key="2">
    <source>
        <dbReference type="SAM" id="Phobius"/>
    </source>
</evidence>
<dbReference type="EMBL" id="FZNN01000001">
    <property type="protein sequence ID" value="SNR26468.1"/>
    <property type="molecule type" value="Genomic_DNA"/>
</dbReference>
<proteinExistence type="predicted"/>
<sequence length="180" mass="20120">MHPRQALRWNIFWDFGGIFCVLSCALYVVCKSKIFTNSANSGIITPKNHACSLVKRQGEIAAWCKNELIPTNSHGIHSACDEGRERQRVIKNPNEHSQTKNKRTGRFHTGPDLHRTARDPARERADIPPDGARSWSLPPQRDEDAGLISGSGSSRRFHIQGADKKGTRDSGSQVQRRKPA</sequence>
<evidence type="ECO:0000313" key="4">
    <source>
        <dbReference type="Proteomes" id="UP000198417"/>
    </source>
</evidence>
<accession>A0A238UWT2</accession>
<keyword evidence="4" id="KW-1185">Reference proteome</keyword>
<feature type="compositionally biased region" description="Basic and acidic residues" evidence="1">
    <location>
        <begin position="109"/>
        <end position="127"/>
    </location>
</feature>
<feature type="transmembrane region" description="Helical" evidence="2">
    <location>
        <begin position="12"/>
        <end position="29"/>
    </location>
</feature>
<organism evidence="3 4">
    <name type="scientific">Puniceibacterium sediminis</name>
    <dbReference type="NCBI Taxonomy" id="1608407"/>
    <lineage>
        <taxon>Bacteria</taxon>
        <taxon>Pseudomonadati</taxon>
        <taxon>Pseudomonadota</taxon>
        <taxon>Alphaproteobacteria</taxon>
        <taxon>Rhodobacterales</taxon>
        <taxon>Paracoccaceae</taxon>
        <taxon>Puniceibacterium</taxon>
    </lineage>
</organism>
<reference evidence="3 4" key="1">
    <citation type="submission" date="2017-06" db="EMBL/GenBank/DDBJ databases">
        <authorList>
            <person name="Kim H.J."/>
            <person name="Triplett B.A."/>
        </authorList>
    </citation>
    <scope>NUCLEOTIDE SEQUENCE [LARGE SCALE GENOMIC DNA]</scope>
    <source>
        <strain evidence="3 4">DSM 29052</strain>
    </source>
</reference>
<evidence type="ECO:0000313" key="3">
    <source>
        <dbReference type="EMBL" id="SNR26468.1"/>
    </source>
</evidence>
<protein>
    <submittedName>
        <fullName evidence="3">Uncharacterized protein</fullName>
    </submittedName>
</protein>
<evidence type="ECO:0000256" key="1">
    <source>
        <dbReference type="SAM" id="MobiDB-lite"/>
    </source>
</evidence>
<dbReference type="AlphaFoldDB" id="A0A238UWT2"/>
<name>A0A238UWT2_9RHOB</name>
<keyword evidence="2" id="KW-0472">Membrane</keyword>
<keyword evidence="2" id="KW-1133">Transmembrane helix</keyword>
<feature type="region of interest" description="Disordered" evidence="1">
    <location>
        <begin position="89"/>
        <end position="180"/>
    </location>
</feature>
<gene>
    <name evidence="3" type="ORF">SAMN06265370_101241</name>
</gene>
<keyword evidence="2" id="KW-0812">Transmembrane</keyword>
<feature type="compositionally biased region" description="Basic and acidic residues" evidence="1">
    <location>
        <begin position="89"/>
        <end position="98"/>
    </location>
</feature>